<comment type="caution">
    <text evidence="2">The sequence shown here is derived from an EMBL/GenBank/DDBJ whole genome shotgun (WGS) entry which is preliminary data.</text>
</comment>
<protein>
    <submittedName>
        <fullName evidence="2">Uncharacterized protein</fullName>
    </submittedName>
</protein>
<evidence type="ECO:0000313" key="3">
    <source>
        <dbReference type="Proteomes" id="UP001153269"/>
    </source>
</evidence>
<dbReference type="Proteomes" id="UP001153269">
    <property type="component" value="Unassembled WGS sequence"/>
</dbReference>
<keyword evidence="3" id="KW-1185">Reference proteome</keyword>
<evidence type="ECO:0000256" key="1">
    <source>
        <dbReference type="SAM" id="MobiDB-lite"/>
    </source>
</evidence>
<dbReference type="EMBL" id="CADEAL010001375">
    <property type="protein sequence ID" value="CAB1431807.1"/>
    <property type="molecule type" value="Genomic_DNA"/>
</dbReference>
<organism evidence="2 3">
    <name type="scientific">Pleuronectes platessa</name>
    <name type="common">European plaice</name>
    <dbReference type="NCBI Taxonomy" id="8262"/>
    <lineage>
        <taxon>Eukaryota</taxon>
        <taxon>Metazoa</taxon>
        <taxon>Chordata</taxon>
        <taxon>Craniata</taxon>
        <taxon>Vertebrata</taxon>
        <taxon>Euteleostomi</taxon>
        <taxon>Actinopterygii</taxon>
        <taxon>Neopterygii</taxon>
        <taxon>Teleostei</taxon>
        <taxon>Neoteleostei</taxon>
        <taxon>Acanthomorphata</taxon>
        <taxon>Carangaria</taxon>
        <taxon>Pleuronectiformes</taxon>
        <taxon>Pleuronectoidei</taxon>
        <taxon>Pleuronectidae</taxon>
        <taxon>Pleuronectes</taxon>
    </lineage>
</organism>
<sequence>MENGSSEDTKGQTWSGRRKQELESGAEENEEQIEMSGSLGQNGQAPAARPDLQHVLRIKTPPVCPSTEPSPALPGRPPDLSSSIFSSTRLSAHVDLGGRTGT</sequence>
<feature type="compositionally biased region" description="Polar residues" evidence="1">
    <location>
        <begin position="1"/>
        <end position="15"/>
    </location>
</feature>
<feature type="region of interest" description="Disordered" evidence="1">
    <location>
        <begin position="1"/>
        <end position="86"/>
    </location>
</feature>
<dbReference type="AlphaFoldDB" id="A0A9N7YLV6"/>
<reference evidence="2" key="1">
    <citation type="submission" date="2020-03" db="EMBL/GenBank/DDBJ databases">
        <authorList>
            <person name="Weist P."/>
        </authorList>
    </citation>
    <scope>NUCLEOTIDE SEQUENCE</scope>
</reference>
<accession>A0A9N7YLV6</accession>
<evidence type="ECO:0000313" key="2">
    <source>
        <dbReference type="EMBL" id="CAB1431807.1"/>
    </source>
</evidence>
<proteinExistence type="predicted"/>
<feature type="compositionally biased region" description="Acidic residues" evidence="1">
    <location>
        <begin position="24"/>
        <end position="33"/>
    </location>
</feature>
<gene>
    <name evidence="2" type="ORF">PLEPLA_LOCUS19864</name>
</gene>
<name>A0A9N7YLV6_PLEPL</name>